<feature type="domain" description="2Fe-2S ferredoxin-type" evidence="7">
    <location>
        <begin position="15"/>
        <end position="121"/>
    </location>
</feature>
<dbReference type="InterPro" id="IPR001055">
    <property type="entry name" value="Adrenodoxin-like"/>
</dbReference>
<evidence type="ECO:0000256" key="3">
    <source>
        <dbReference type="ARBA" id="ARBA00022723"/>
    </source>
</evidence>
<evidence type="ECO:0000313" key="8">
    <source>
        <dbReference type="EMBL" id="XBH18749.1"/>
    </source>
</evidence>
<dbReference type="InterPro" id="IPR001041">
    <property type="entry name" value="2Fe-2S_ferredoxin-type"/>
</dbReference>
<dbReference type="GO" id="GO:0009055">
    <property type="term" value="F:electron transfer activity"/>
    <property type="evidence" value="ECO:0007669"/>
    <property type="project" value="TreeGrafter"/>
</dbReference>
<comment type="similarity">
    <text evidence="1">Belongs to the adrenodoxin/putidaredoxin family.</text>
</comment>
<dbReference type="GO" id="GO:0051537">
    <property type="term" value="F:2 iron, 2 sulfur cluster binding"/>
    <property type="evidence" value="ECO:0007669"/>
    <property type="project" value="UniProtKB-KW"/>
</dbReference>
<dbReference type="PROSITE" id="PS51085">
    <property type="entry name" value="2FE2S_FER_2"/>
    <property type="match status" value="1"/>
</dbReference>
<evidence type="ECO:0000256" key="2">
    <source>
        <dbReference type="ARBA" id="ARBA00022714"/>
    </source>
</evidence>
<comment type="cofactor">
    <cofactor evidence="6">
        <name>[2Fe-2S] cluster</name>
        <dbReference type="ChEBI" id="CHEBI:190135"/>
    </cofactor>
</comment>
<dbReference type="Gene3D" id="3.10.20.30">
    <property type="match status" value="1"/>
</dbReference>
<proteinExistence type="inferred from homology"/>
<accession>A0AAU7DM40</accession>
<organism evidence="8">
    <name type="scientific">Telmatobacter sp. DSM 110680</name>
    <dbReference type="NCBI Taxonomy" id="3036704"/>
    <lineage>
        <taxon>Bacteria</taxon>
        <taxon>Pseudomonadati</taxon>
        <taxon>Acidobacteriota</taxon>
        <taxon>Terriglobia</taxon>
        <taxon>Terriglobales</taxon>
        <taxon>Acidobacteriaceae</taxon>
        <taxon>Telmatobacter</taxon>
    </lineage>
</organism>
<gene>
    <name evidence="8" type="ORF">P8935_05405</name>
</gene>
<keyword evidence="5" id="KW-0411">Iron-sulfur</keyword>
<dbReference type="PANTHER" id="PTHR23426">
    <property type="entry name" value="FERREDOXIN/ADRENODOXIN"/>
    <property type="match status" value="1"/>
</dbReference>
<dbReference type="GO" id="GO:0046872">
    <property type="term" value="F:metal ion binding"/>
    <property type="evidence" value="ECO:0007669"/>
    <property type="project" value="UniProtKB-KW"/>
</dbReference>
<dbReference type="Pfam" id="PF00111">
    <property type="entry name" value="Fer2"/>
    <property type="match status" value="1"/>
</dbReference>
<dbReference type="EMBL" id="CP121196">
    <property type="protein sequence ID" value="XBH18749.1"/>
    <property type="molecule type" value="Genomic_DNA"/>
</dbReference>
<dbReference type="CDD" id="cd00207">
    <property type="entry name" value="fer2"/>
    <property type="match status" value="1"/>
</dbReference>
<dbReference type="PANTHER" id="PTHR23426:SF65">
    <property type="entry name" value="FERREDOXIN-2, MITOCHONDRIAL"/>
    <property type="match status" value="1"/>
</dbReference>
<reference evidence="8" key="1">
    <citation type="submission" date="2023-03" db="EMBL/GenBank/DDBJ databases">
        <title>Edaphobacter sp.</title>
        <authorList>
            <person name="Huber K.J."/>
            <person name="Papendorf J."/>
            <person name="Pilke C."/>
            <person name="Bunk B."/>
            <person name="Sproeer C."/>
            <person name="Pester M."/>
        </authorList>
    </citation>
    <scope>NUCLEOTIDE SEQUENCE</scope>
    <source>
        <strain evidence="8">DSM 110680</strain>
    </source>
</reference>
<evidence type="ECO:0000256" key="1">
    <source>
        <dbReference type="ARBA" id="ARBA00010914"/>
    </source>
</evidence>
<keyword evidence="3" id="KW-0479">Metal-binding</keyword>
<name>A0AAU7DM40_9BACT</name>
<dbReference type="AlphaFoldDB" id="A0AAU7DM40"/>
<dbReference type="GO" id="GO:0140647">
    <property type="term" value="P:P450-containing electron transport chain"/>
    <property type="evidence" value="ECO:0007669"/>
    <property type="project" value="InterPro"/>
</dbReference>
<evidence type="ECO:0000256" key="6">
    <source>
        <dbReference type="ARBA" id="ARBA00034078"/>
    </source>
</evidence>
<evidence type="ECO:0000256" key="5">
    <source>
        <dbReference type="ARBA" id="ARBA00023014"/>
    </source>
</evidence>
<evidence type="ECO:0000259" key="7">
    <source>
        <dbReference type="PROSITE" id="PS51085"/>
    </source>
</evidence>
<evidence type="ECO:0000256" key="4">
    <source>
        <dbReference type="ARBA" id="ARBA00023004"/>
    </source>
</evidence>
<sequence>MSEANTKNIPLDKLVRVTFMPEGKTVEFEFGTLPYDHHGKPMSFLDVAENFGIFLDHACGGVCACTTCHLWIKDQQGISEADDDELDRMDMAADQQLNSRLGCQAVITKPGNYVVEIPKWNRNYTSEGKPLAMAENK</sequence>
<dbReference type="SUPFAM" id="SSF54292">
    <property type="entry name" value="2Fe-2S ferredoxin-like"/>
    <property type="match status" value="1"/>
</dbReference>
<keyword evidence="4" id="KW-0408">Iron</keyword>
<protein>
    <submittedName>
        <fullName evidence="8">2Fe-2S iron-sulfur cluster-binding protein</fullName>
    </submittedName>
</protein>
<dbReference type="RefSeq" id="WP_348263967.1">
    <property type="nucleotide sequence ID" value="NZ_CP121196.1"/>
</dbReference>
<keyword evidence="2" id="KW-0001">2Fe-2S</keyword>
<dbReference type="InterPro" id="IPR036010">
    <property type="entry name" value="2Fe-2S_ferredoxin-like_sf"/>
</dbReference>
<dbReference type="InterPro" id="IPR012675">
    <property type="entry name" value="Beta-grasp_dom_sf"/>
</dbReference>